<protein>
    <recommendedName>
        <fullName evidence="4">TIGR04219 family outer membrane beta-barrel protein</fullName>
    </recommendedName>
</protein>
<accession>A0A2V1H1G1</accession>
<dbReference type="AlphaFoldDB" id="A0A2V1H1G1"/>
<dbReference type="NCBIfam" id="TIGR04219">
    <property type="entry name" value="OMP_w_GlyGly"/>
    <property type="match status" value="1"/>
</dbReference>
<evidence type="ECO:0000256" key="1">
    <source>
        <dbReference type="SAM" id="SignalP"/>
    </source>
</evidence>
<keyword evidence="1" id="KW-0732">Signal</keyword>
<feature type="chain" id="PRO_5015912802" description="TIGR04219 family outer membrane beta-barrel protein" evidence="1">
    <location>
        <begin position="20"/>
        <end position="243"/>
    </location>
</feature>
<dbReference type="EMBL" id="QDDL01000003">
    <property type="protein sequence ID" value="PVZ69510.1"/>
    <property type="molecule type" value="Genomic_DNA"/>
</dbReference>
<feature type="signal peptide" evidence="1">
    <location>
        <begin position="1"/>
        <end position="19"/>
    </location>
</feature>
<comment type="caution">
    <text evidence="2">The sequence shown here is derived from an EMBL/GenBank/DDBJ whole genome shotgun (WGS) entry which is preliminary data.</text>
</comment>
<dbReference type="InterPro" id="IPR026387">
    <property type="entry name" value="OMP_w_GlyGly"/>
</dbReference>
<evidence type="ECO:0000313" key="3">
    <source>
        <dbReference type="Proteomes" id="UP000244906"/>
    </source>
</evidence>
<dbReference type="RefSeq" id="WP_116686846.1">
    <property type="nucleotide sequence ID" value="NZ_CAWNYD010000003.1"/>
</dbReference>
<gene>
    <name evidence="2" type="ORF">DC094_09275</name>
</gene>
<evidence type="ECO:0008006" key="4">
    <source>
        <dbReference type="Google" id="ProtNLM"/>
    </source>
</evidence>
<reference evidence="2 3" key="1">
    <citation type="submission" date="2018-04" db="EMBL/GenBank/DDBJ databases">
        <title>Thalassorhabdus spongiae gen. nov., sp. nov., isolated from a marine sponge in South-West Iceland.</title>
        <authorList>
            <person name="Knobloch S."/>
            <person name="Daussin A."/>
            <person name="Johannsson R."/>
            <person name="Marteinsson V.T."/>
        </authorList>
    </citation>
    <scope>NUCLEOTIDE SEQUENCE [LARGE SCALE GENOMIC DNA]</scope>
    <source>
        <strain evidence="2 3">Hp12</strain>
    </source>
</reference>
<name>A0A2V1H1G1_9GAMM</name>
<dbReference type="OrthoDB" id="6708408at2"/>
<keyword evidence="3" id="KW-1185">Reference proteome</keyword>
<sequence length="243" mass="26412">MKKYLAAFALIALTTSAFAEDEPYSFKVEIGTWNHGFDGYYSAGPDNINLKHEDESQGVVGFEIIHQLPLIPNLKLRHTEIDTNGGGSASTEIVFGDQTFTAGTQLNSVIDIRYSDVIMFYRVIDTFFQVDVGITTKLVDGEIKLSNSTNSRLERFASPVTMGYVGFQLSTPVDGLSLDAHGSLLDIGVHNISDYSAQVSYEHASGFGANLGYRVINLKVDGLDGVDADATIDGAYLNLSYAM</sequence>
<organism evidence="2 3">
    <name type="scientific">Pelagibaculum spongiae</name>
    <dbReference type="NCBI Taxonomy" id="2080658"/>
    <lineage>
        <taxon>Bacteria</taxon>
        <taxon>Pseudomonadati</taxon>
        <taxon>Pseudomonadota</taxon>
        <taxon>Gammaproteobacteria</taxon>
        <taxon>Oceanospirillales</taxon>
        <taxon>Pelagibaculum</taxon>
    </lineage>
</organism>
<dbReference type="Proteomes" id="UP000244906">
    <property type="component" value="Unassembled WGS sequence"/>
</dbReference>
<evidence type="ECO:0000313" key="2">
    <source>
        <dbReference type="EMBL" id="PVZ69510.1"/>
    </source>
</evidence>
<proteinExistence type="predicted"/>